<dbReference type="EMBL" id="LAZR01013467">
    <property type="protein sequence ID" value="KKM21834.1"/>
    <property type="molecule type" value="Genomic_DNA"/>
</dbReference>
<organism evidence="1">
    <name type="scientific">marine sediment metagenome</name>
    <dbReference type="NCBI Taxonomy" id="412755"/>
    <lineage>
        <taxon>unclassified sequences</taxon>
        <taxon>metagenomes</taxon>
        <taxon>ecological metagenomes</taxon>
    </lineage>
</organism>
<name>A0A0F9IPN4_9ZZZZ</name>
<accession>A0A0F9IPN4</accession>
<evidence type="ECO:0000313" key="1">
    <source>
        <dbReference type="EMBL" id="KKM21834.1"/>
    </source>
</evidence>
<reference evidence="1" key="1">
    <citation type="journal article" date="2015" name="Nature">
        <title>Complex archaea that bridge the gap between prokaryotes and eukaryotes.</title>
        <authorList>
            <person name="Spang A."/>
            <person name="Saw J.H."/>
            <person name="Jorgensen S.L."/>
            <person name="Zaremba-Niedzwiedzka K."/>
            <person name="Martijn J."/>
            <person name="Lind A.E."/>
            <person name="van Eijk R."/>
            <person name="Schleper C."/>
            <person name="Guy L."/>
            <person name="Ettema T.J."/>
        </authorList>
    </citation>
    <scope>NUCLEOTIDE SEQUENCE</scope>
</reference>
<proteinExistence type="predicted"/>
<gene>
    <name evidence="1" type="ORF">LCGC14_1631490</name>
</gene>
<sequence>MLGQVPVFRPLVPLPGVLRQLFHPAGALRFVHEDRLEGMKRFLAFLVHVGVDLTLSQPNQFTKEGDS</sequence>
<dbReference type="AlphaFoldDB" id="A0A0F9IPN4"/>
<protein>
    <submittedName>
        <fullName evidence="1">Uncharacterized protein</fullName>
    </submittedName>
</protein>
<comment type="caution">
    <text evidence="1">The sequence shown here is derived from an EMBL/GenBank/DDBJ whole genome shotgun (WGS) entry which is preliminary data.</text>
</comment>